<dbReference type="EMBL" id="JBHTLK010000077">
    <property type="protein sequence ID" value="MFD1148783.1"/>
    <property type="molecule type" value="Genomic_DNA"/>
</dbReference>
<dbReference type="CDD" id="cd00093">
    <property type="entry name" value="HTH_XRE"/>
    <property type="match status" value="1"/>
</dbReference>
<feature type="domain" description="DUF5753" evidence="1">
    <location>
        <begin position="99"/>
        <end position="263"/>
    </location>
</feature>
<dbReference type="Pfam" id="PF19054">
    <property type="entry name" value="DUF5753"/>
    <property type="match status" value="1"/>
</dbReference>
<dbReference type="InterPro" id="IPR001387">
    <property type="entry name" value="Cro/C1-type_HTH"/>
</dbReference>
<evidence type="ECO:0000259" key="1">
    <source>
        <dbReference type="Pfam" id="PF19054"/>
    </source>
</evidence>
<dbReference type="SUPFAM" id="SSF47413">
    <property type="entry name" value="lambda repressor-like DNA-binding domains"/>
    <property type="match status" value="1"/>
</dbReference>
<reference evidence="3" key="1">
    <citation type="journal article" date="2019" name="Int. J. Syst. Evol. Microbiol.">
        <title>The Global Catalogue of Microorganisms (GCM) 10K type strain sequencing project: providing services to taxonomists for standard genome sequencing and annotation.</title>
        <authorList>
            <consortium name="The Broad Institute Genomics Platform"/>
            <consortium name="The Broad Institute Genome Sequencing Center for Infectious Disease"/>
            <person name="Wu L."/>
            <person name="Ma J."/>
        </authorList>
    </citation>
    <scope>NUCLEOTIDE SEQUENCE [LARGE SCALE GENOMIC DNA]</scope>
    <source>
        <strain evidence="3">CCUG 60214</strain>
    </source>
</reference>
<protein>
    <submittedName>
        <fullName evidence="2">Helix-turn-helix domain-containing protein</fullName>
    </submittedName>
</protein>
<gene>
    <name evidence="2" type="ORF">ACFQ3T_16760</name>
</gene>
<dbReference type="Pfam" id="PF13560">
    <property type="entry name" value="HTH_31"/>
    <property type="match status" value="1"/>
</dbReference>
<keyword evidence="3" id="KW-1185">Reference proteome</keyword>
<sequence length="287" mass="31836">MESRMSNALSRELGDALRQARRRSDVRTGTLIEELGWSAGKLSKLEGGTRGTSPVDIARFVGHLRADPDTFDHIMGLAQEPTTGHYVRPHGVAMPDSLRMLIIHERSAKTIRSYQTIVVPGLLQTRDYAAALMDGAPGAEDAVADRMARQAIFDEPSPPKGMFFLYEAALHRMVGGPQVMYEQMLQLLFRGGVRLIPFTAVLPRSLNTPFTHMTFADYTPVTYVECGQVSLFLDTFEATRAYQQSCHDLARVALTEEQSRSAFARWADRFDRLREARGATTAGGEVA</sequence>
<proteinExistence type="predicted"/>
<evidence type="ECO:0000313" key="2">
    <source>
        <dbReference type="EMBL" id="MFD1148783.1"/>
    </source>
</evidence>
<name>A0ABW3QVD7_9PSEU</name>
<evidence type="ECO:0000313" key="3">
    <source>
        <dbReference type="Proteomes" id="UP001597168"/>
    </source>
</evidence>
<dbReference type="InterPro" id="IPR043917">
    <property type="entry name" value="DUF5753"/>
</dbReference>
<dbReference type="InterPro" id="IPR010982">
    <property type="entry name" value="Lambda_DNA-bd_dom_sf"/>
</dbReference>
<accession>A0ABW3QVD7</accession>
<organism evidence="2 3">
    <name type="scientific">Saccharothrix hoggarensis</name>
    <dbReference type="NCBI Taxonomy" id="913853"/>
    <lineage>
        <taxon>Bacteria</taxon>
        <taxon>Bacillati</taxon>
        <taxon>Actinomycetota</taxon>
        <taxon>Actinomycetes</taxon>
        <taxon>Pseudonocardiales</taxon>
        <taxon>Pseudonocardiaceae</taxon>
        <taxon>Saccharothrix</taxon>
    </lineage>
</organism>
<dbReference type="RefSeq" id="WP_380724203.1">
    <property type="nucleotide sequence ID" value="NZ_JBHTLK010000077.1"/>
</dbReference>
<comment type="caution">
    <text evidence="2">The sequence shown here is derived from an EMBL/GenBank/DDBJ whole genome shotgun (WGS) entry which is preliminary data.</text>
</comment>
<dbReference type="Gene3D" id="1.10.260.40">
    <property type="entry name" value="lambda repressor-like DNA-binding domains"/>
    <property type="match status" value="1"/>
</dbReference>
<dbReference type="Proteomes" id="UP001597168">
    <property type="component" value="Unassembled WGS sequence"/>
</dbReference>